<organism evidence="6 7">
    <name type="scientific">Azonexus fungiphilus</name>
    <dbReference type="NCBI Taxonomy" id="146940"/>
    <lineage>
        <taxon>Bacteria</taxon>
        <taxon>Pseudomonadati</taxon>
        <taxon>Pseudomonadota</taxon>
        <taxon>Betaproteobacteria</taxon>
        <taxon>Rhodocyclales</taxon>
        <taxon>Azonexaceae</taxon>
        <taxon>Azonexus</taxon>
    </lineage>
</organism>
<dbReference type="Gene3D" id="3.30.70.270">
    <property type="match status" value="1"/>
</dbReference>
<evidence type="ECO:0000313" key="6">
    <source>
        <dbReference type="EMBL" id="RKT60501.1"/>
    </source>
</evidence>
<dbReference type="AlphaFoldDB" id="A0A495WFN4"/>
<dbReference type="Pfam" id="PF00990">
    <property type="entry name" value="GGDEF"/>
    <property type="match status" value="1"/>
</dbReference>
<dbReference type="SUPFAM" id="SSF141868">
    <property type="entry name" value="EAL domain-like"/>
    <property type="match status" value="1"/>
</dbReference>
<dbReference type="NCBIfam" id="TIGR00254">
    <property type="entry name" value="GGDEF"/>
    <property type="match status" value="1"/>
</dbReference>
<feature type="domain" description="PAS" evidence="2">
    <location>
        <begin position="65"/>
        <end position="136"/>
    </location>
</feature>
<dbReference type="InterPro" id="IPR001633">
    <property type="entry name" value="EAL_dom"/>
</dbReference>
<dbReference type="PROSITE" id="PS50113">
    <property type="entry name" value="PAC"/>
    <property type="match status" value="1"/>
</dbReference>
<dbReference type="SMART" id="SM00052">
    <property type="entry name" value="EAL"/>
    <property type="match status" value="1"/>
</dbReference>
<feature type="transmembrane region" description="Helical" evidence="1">
    <location>
        <begin position="37"/>
        <end position="56"/>
    </location>
</feature>
<evidence type="ECO:0000313" key="7">
    <source>
        <dbReference type="Proteomes" id="UP000270626"/>
    </source>
</evidence>
<keyword evidence="7" id="KW-1185">Reference proteome</keyword>
<keyword evidence="1" id="KW-1133">Transmembrane helix</keyword>
<dbReference type="PROSITE" id="PS50887">
    <property type="entry name" value="GGDEF"/>
    <property type="match status" value="1"/>
</dbReference>
<dbReference type="Pfam" id="PF08447">
    <property type="entry name" value="PAS_3"/>
    <property type="match status" value="1"/>
</dbReference>
<comment type="caution">
    <text evidence="6">The sequence shown here is derived from an EMBL/GenBank/DDBJ whole genome shotgun (WGS) entry which is preliminary data.</text>
</comment>
<dbReference type="SUPFAM" id="SSF55073">
    <property type="entry name" value="Nucleotide cyclase"/>
    <property type="match status" value="1"/>
</dbReference>
<dbReference type="InterPro" id="IPR052155">
    <property type="entry name" value="Biofilm_reg_signaling"/>
</dbReference>
<evidence type="ECO:0000259" key="5">
    <source>
        <dbReference type="PROSITE" id="PS50887"/>
    </source>
</evidence>
<feature type="domain" description="EAL" evidence="4">
    <location>
        <begin position="366"/>
        <end position="622"/>
    </location>
</feature>
<dbReference type="Proteomes" id="UP000270626">
    <property type="component" value="Unassembled WGS sequence"/>
</dbReference>
<reference evidence="6 7" key="1">
    <citation type="submission" date="2018-10" db="EMBL/GenBank/DDBJ databases">
        <title>Genomic Encyclopedia of Type Strains, Phase IV (KMG-IV): sequencing the most valuable type-strain genomes for metagenomic binning, comparative biology and taxonomic classification.</title>
        <authorList>
            <person name="Goeker M."/>
        </authorList>
    </citation>
    <scope>NUCLEOTIDE SEQUENCE [LARGE SCALE GENOMIC DNA]</scope>
    <source>
        <strain evidence="6 7">DSM 23841</strain>
    </source>
</reference>
<dbReference type="CDD" id="cd01949">
    <property type="entry name" value="GGDEF"/>
    <property type="match status" value="1"/>
</dbReference>
<feature type="transmembrane region" description="Helical" evidence="1">
    <location>
        <begin position="12"/>
        <end position="31"/>
    </location>
</feature>
<dbReference type="Gene3D" id="3.20.20.450">
    <property type="entry name" value="EAL domain"/>
    <property type="match status" value="1"/>
</dbReference>
<feature type="domain" description="GGDEF" evidence="5">
    <location>
        <begin position="224"/>
        <end position="357"/>
    </location>
</feature>
<protein>
    <submittedName>
        <fullName evidence="6">PAS domain S-box-containing protein/diguanylate cyclase (GGDEF)-like protein</fullName>
    </submittedName>
</protein>
<name>A0A495WFN4_9RHOO</name>
<dbReference type="SUPFAM" id="SSF55785">
    <property type="entry name" value="PYP-like sensor domain (PAS domain)"/>
    <property type="match status" value="1"/>
</dbReference>
<keyword evidence="1" id="KW-0812">Transmembrane</keyword>
<dbReference type="EMBL" id="RBXP01000011">
    <property type="protein sequence ID" value="RKT60501.1"/>
    <property type="molecule type" value="Genomic_DNA"/>
</dbReference>
<dbReference type="InterPro" id="IPR035919">
    <property type="entry name" value="EAL_sf"/>
</dbReference>
<dbReference type="CDD" id="cd01948">
    <property type="entry name" value="EAL"/>
    <property type="match status" value="1"/>
</dbReference>
<dbReference type="SMART" id="SM00267">
    <property type="entry name" value="GGDEF"/>
    <property type="match status" value="1"/>
</dbReference>
<dbReference type="PANTHER" id="PTHR44757:SF2">
    <property type="entry name" value="BIOFILM ARCHITECTURE MAINTENANCE PROTEIN MBAA"/>
    <property type="match status" value="1"/>
</dbReference>
<dbReference type="InterPro" id="IPR029787">
    <property type="entry name" value="Nucleotide_cyclase"/>
</dbReference>
<gene>
    <name evidence="6" type="ORF">DFR40_0635</name>
</gene>
<dbReference type="InterPro" id="IPR013655">
    <property type="entry name" value="PAS_fold_3"/>
</dbReference>
<dbReference type="InterPro" id="IPR000014">
    <property type="entry name" value="PAS"/>
</dbReference>
<dbReference type="InterPro" id="IPR000160">
    <property type="entry name" value="GGDEF_dom"/>
</dbReference>
<feature type="domain" description="PAC" evidence="3">
    <location>
        <begin position="140"/>
        <end position="192"/>
    </location>
</feature>
<evidence type="ECO:0000259" key="3">
    <source>
        <dbReference type="PROSITE" id="PS50113"/>
    </source>
</evidence>
<dbReference type="Gene3D" id="3.30.450.20">
    <property type="entry name" value="PAS domain"/>
    <property type="match status" value="1"/>
</dbReference>
<dbReference type="InterPro" id="IPR043128">
    <property type="entry name" value="Rev_trsase/Diguanyl_cyclase"/>
</dbReference>
<dbReference type="PROSITE" id="PS50883">
    <property type="entry name" value="EAL"/>
    <property type="match status" value="1"/>
</dbReference>
<dbReference type="InterPro" id="IPR000700">
    <property type="entry name" value="PAS-assoc_C"/>
</dbReference>
<evidence type="ECO:0000259" key="2">
    <source>
        <dbReference type="PROSITE" id="PS50112"/>
    </source>
</evidence>
<dbReference type="NCBIfam" id="TIGR00229">
    <property type="entry name" value="sensory_box"/>
    <property type="match status" value="1"/>
</dbReference>
<dbReference type="PANTHER" id="PTHR44757">
    <property type="entry name" value="DIGUANYLATE CYCLASE DGCP"/>
    <property type="match status" value="1"/>
</dbReference>
<dbReference type="InterPro" id="IPR035965">
    <property type="entry name" value="PAS-like_dom_sf"/>
</dbReference>
<evidence type="ECO:0000259" key="4">
    <source>
        <dbReference type="PROSITE" id="PS50883"/>
    </source>
</evidence>
<accession>A0A495WFN4</accession>
<keyword evidence="1" id="KW-0472">Membrane</keyword>
<sequence>MTVARAPWSSSLQHPVLAVGLLVATSAALLFNALAPGPWSTLLLTTAGLATLWLGYAEYQHFRSISQAYQLAMQAAHDGFWNWNPLTKKLQVGSRLLQILGYREDFLPDTNAWLRLVHPDDRAFYNAAVARHLKGENGHFYCEYRVLASDGQYRWIASRGLAVRDAQGRAYLMVGSVTDITERHRHQEELEFLAQHDMLTGLPNRLLFAEHLQDAIDRARRDRQRLAVLFIDLDRFKNINDSLGHRAGDQMLQAVSATLRASLPAGCRLYRQGGDEFIVLASPLHGEDDVLAIALALKECITEPIKGGSTDFFTSASIGVSLFPDDADDGETLLRHADTAMYAAKSAGGNAIRLHTPQMDQRVSQRVSLENRLRQALQEDRLSLHFQAKVAAGDGRLVGAEALLRWQDGETMIPPDQFIPVAEECGLIVPIGEWVIARAVSQIAEWRHRYPQVPPIAINLSPRQFWRPSLAQGMLDALAAADLPTSALEVEITESVVLDPEGDGIEQLNRLRAAGIGIALDDFGTGYSSLSYLQRLPISVLKIDRSFIRPLAADRSDGDSEPLVRAIIAMAHSLSLQVVAEGVETPQQLQTLQALNCDILQGYLLSRPLPPGQFAEKFLVDR</sequence>
<proteinExistence type="predicted"/>
<dbReference type="PROSITE" id="PS50112">
    <property type="entry name" value="PAS"/>
    <property type="match status" value="1"/>
</dbReference>
<dbReference type="InterPro" id="IPR001610">
    <property type="entry name" value="PAC"/>
</dbReference>
<dbReference type="Pfam" id="PF00563">
    <property type="entry name" value="EAL"/>
    <property type="match status" value="1"/>
</dbReference>
<evidence type="ECO:0000256" key="1">
    <source>
        <dbReference type="SAM" id="Phobius"/>
    </source>
</evidence>
<dbReference type="SMART" id="SM00086">
    <property type="entry name" value="PAC"/>
    <property type="match status" value="1"/>
</dbReference>
<dbReference type="CDD" id="cd00130">
    <property type="entry name" value="PAS"/>
    <property type="match status" value="1"/>
</dbReference>